<gene>
    <name evidence="4" type="ORF">CYMTET_32614</name>
</gene>
<evidence type="ECO:0000256" key="3">
    <source>
        <dbReference type="SAM" id="MobiDB-lite"/>
    </source>
</evidence>
<dbReference type="InterPro" id="IPR011990">
    <property type="entry name" value="TPR-like_helical_dom_sf"/>
</dbReference>
<dbReference type="EMBL" id="LGRX02019603">
    <property type="protein sequence ID" value="KAK3258338.1"/>
    <property type="molecule type" value="Genomic_DNA"/>
</dbReference>
<evidence type="ECO:0000256" key="1">
    <source>
        <dbReference type="ARBA" id="ARBA00022737"/>
    </source>
</evidence>
<protein>
    <recommendedName>
        <fullName evidence="6">Kinesin light chain</fullName>
    </recommendedName>
</protein>
<dbReference type="SUPFAM" id="SSF48452">
    <property type="entry name" value="TPR-like"/>
    <property type="match status" value="1"/>
</dbReference>
<feature type="non-terminal residue" evidence="4">
    <location>
        <position position="208"/>
    </location>
</feature>
<sequence length="208" mass="22904">MAGGRCTGEARDGWRRARSAMPGGVGPAMAGGEARARFGDARRAMSRRCSQRRGLAMSGGEPRRCPAARPGDARRRGPAMAGGDARRRWRCLAMPGWRDHKMSERRSSSLVAILLQECPLPQEHRGELERARDMFQQSLAMRKRVYGSQQHADMAVSLHGLAAVMAELESPQYALKLHRKAMVLRKELLGERHPDVAASMHSVATVLA</sequence>
<accession>A0AAE0FEN8</accession>
<dbReference type="PANTHER" id="PTHR45641">
    <property type="entry name" value="TETRATRICOPEPTIDE REPEAT PROTEIN (AFU_ORTHOLOGUE AFUA_6G03870)"/>
    <property type="match status" value="1"/>
</dbReference>
<evidence type="ECO:0000313" key="4">
    <source>
        <dbReference type="EMBL" id="KAK3258338.1"/>
    </source>
</evidence>
<dbReference type="PANTHER" id="PTHR45641:SF19">
    <property type="entry name" value="NEPHROCYSTIN-3"/>
    <property type="match status" value="1"/>
</dbReference>
<keyword evidence="2" id="KW-0802">TPR repeat</keyword>
<dbReference type="Proteomes" id="UP001190700">
    <property type="component" value="Unassembled WGS sequence"/>
</dbReference>
<feature type="region of interest" description="Disordered" evidence="3">
    <location>
        <begin position="51"/>
        <end position="82"/>
    </location>
</feature>
<proteinExistence type="predicted"/>
<keyword evidence="5" id="KW-1185">Reference proteome</keyword>
<organism evidence="4 5">
    <name type="scientific">Cymbomonas tetramitiformis</name>
    <dbReference type="NCBI Taxonomy" id="36881"/>
    <lineage>
        <taxon>Eukaryota</taxon>
        <taxon>Viridiplantae</taxon>
        <taxon>Chlorophyta</taxon>
        <taxon>Pyramimonadophyceae</taxon>
        <taxon>Pyramimonadales</taxon>
        <taxon>Pyramimonadaceae</taxon>
        <taxon>Cymbomonas</taxon>
    </lineage>
</organism>
<dbReference type="Gene3D" id="1.25.40.10">
    <property type="entry name" value="Tetratricopeptide repeat domain"/>
    <property type="match status" value="1"/>
</dbReference>
<dbReference type="Pfam" id="PF13374">
    <property type="entry name" value="TPR_10"/>
    <property type="match status" value="2"/>
</dbReference>
<dbReference type="AlphaFoldDB" id="A0AAE0FEN8"/>
<reference evidence="4 5" key="1">
    <citation type="journal article" date="2015" name="Genome Biol. Evol.">
        <title>Comparative Genomics of a Bacterivorous Green Alga Reveals Evolutionary Causalities and Consequences of Phago-Mixotrophic Mode of Nutrition.</title>
        <authorList>
            <person name="Burns J.A."/>
            <person name="Paasch A."/>
            <person name="Narechania A."/>
            <person name="Kim E."/>
        </authorList>
    </citation>
    <scope>NUCLEOTIDE SEQUENCE [LARGE SCALE GENOMIC DNA]</scope>
    <source>
        <strain evidence="4 5">PLY_AMNH</strain>
    </source>
</reference>
<evidence type="ECO:0008006" key="6">
    <source>
        <dbReference type="Google" id="ProtNLM"/>
    </source>
</evidence>
<evidence type="ECO:0000313" key="5">
    <source>
        <dbReference type="Proteomes" id="UP001190700"/>
    </source>
</evidence>
<keyword evidence="1" id="KW-0677">Repeat</keyword>
<comment type="caution">
    <text evidence="4">The sequence shown here is derived from an EMBL/GenBank/DDBJ whole genome shotgun (WGS) entry which is preliminary data.</text>
</comment>
<name>A0AAE0FEN8_9CHLO</name>
<feature type="region of interest" description="Disordered" evidence="3">
    <location>
        <begin position="1"/>
        <end position="33"/>
    </location>
</feature>
<evidence type="ECO:0000256" key="2">
    <source>
        <dbReference type="ARBA" id="ARBA00022803"/>
    </source>
</evidence>